<dbReference type="PROSITE" id="PS01124">
    <property type="entry name" value="HTH_ARAC_FAMILY_2"/>
    <property type="match status" value="1"/>
</dbReference>
<dbReference type="Gene3D" id="2.60.120.280">
    <property type="entry name" value="Regulatory protein AraC"/>
    <property type="match status" value="1"/>
</dbReference>
<keyword evidence="3" id="KW-0010">Activator</keyword>
<dbReference type="InterPro" id="IPR037923">
    <property type="entry name" value="HTH-like"/>
</dbReference>
<dbReference type="InterPro" id="IPR050204">
    <property type="entry name" value="AraC_XylS_family_regulators"/>
</dbReference>
<reference evidence="7" key="1">
    <citation type="journal article" date="2021" name="PeerJ">
        <title>Extensive microbial diversity within the chicken gut microbiome revealed by metagenomics and culture.</title>
        <authorList>
            <person name="Gilroy R."/>
            <person name="Ravi A."/>
            <person name="Getino M."/>
            <person name="Pursley I."/>
            <person name="Horton D.L."/>
            <person name="Alikhan N.F."/>
            <person name="Baker D."/>
            <person name="Gharbi K."/>
            <person name="Hall N."/>
            <person name="Watson M."/>
            <person name="Adriaenssens E.M."/>
            <person name="Foster-Nyarko E."/>
            <person name="Jarju S."/>
            <person name="Secka A."/>
            <person name="Antonio M."/>
            <person name="Oren A."/>
            <person name="Chaudhuri R.R."/>
            <person name="La Ragione R."/>
            <person name="Hildebrand F."/>
            <person name="Pallen M.J."/>
        </authorList>
    </citation>
    <scope>NUCLEOTIDE SEQUENCE</scope>
    <source>
        <strain evidence="7">ChiGjej5B5-22894</strain>
    </source>
</reference>
<evidence type="ECO:0000313" key="7">
    <source>
        <dbReference type="EMBL" id="HJG91534.1"/>
    </source>
</evidence>
<evidence type="ECO:0000256" key="4">
    <source>
        <dbReference type="ARBA" id="ARBA00023163"/>
    </source>
</evidence>
<dbReference type="Pfam" id="PF12833">
    <property type="entry name" value="HTH_18"/>
    <property type="match status" value="1"/>
</dbReference>
<dbReference type="AlphaFoldDB" id="A0A921MWG9"/>
<proteinExistence type="predicted"/>
<evidence type="ECO:0000313" key="8">
    <source>
        <dbReference type="Proteomes" id="UP000742460"/>
    </source>
</evidence>
<dbReference type="PANTHER" id="PTHR46796">
    <property type="entry name" value="HTH-TYPE TRANSCRIPTIONAL ACTIVATOR RHAS-RELATED"/>
    <property type="match status" value="1"/>
</dbReference>
<dbReference type="Pfam" id="PF02311">
    <property type="entry name" value="AraC_binding"/>
    <property type="match status" value="1"/>
</dbReference>
<dbReference type="InterPro" id="IPR003313">
    <property type="entry name" value="AraC-bd"/>
</dbReference>
<dbReference type="GO" id="GO:0043565">
    <property type="term" value="F:sequence-specific DNA binding"/>
    <property type="evidence" value="ECO:0007669"/>
    <property type="project" value="InterPro"/>
</dbReference>
<feature type="region of interest" description="Disordered" evidence="5">
    <location>
        <begin position="1"/>
        <end position="21"/>
    </location>
</feature>
<keyword evidence="2" id="KW-0238">DNA-binding</keyword>
<gene>
    <name evidence="7" type="ORF">K8V81_07390</name>
</gene>
<dbReference type="GO" id="GO:0003700">
    <property type="term" value="F:DNA-binding transcription factor activity"/>
    <property type="evidence" value="ECO:0007669"/>
    <property type="project" value="InterPro"/>
</dbReference>
<evidence type="ECO:0000256" key="2">
    <source>
        <dbReference type="ARBA" id="ARBA00023125"/>
    </source>
</evidence>
<protein>
    <submittedName>
        <fullName evidence="7">Helix-turn-helix domain-containing protein</fullName>
    </submittedName>
</protein>
<comment type="caution">
    <text evidence="7">The sequence shown here is derived from an EMBL/GenBank/DDBJ whole genome shotgun (WGS) entry which is preliminary data.</text>
</comment>
<organism evidence="7 8">
    <name type="scientific">Brachybacterium massiliense</name>
    <dbReference type="NCBI Taxonomy" id="1755098"/>
    <lineage>
        <taxon>Bacteria</taxon>
        <taxon>Bacillati</taxon>
        <taxon>Actinomycetota</taxon>
        <taxon>Actinomycetes</taxon>
        <taxon>Micrococcales</taxon>
        <taxon>Dermabacteraceae</taxon>
        <taxon>Brachybacterium</taxon>
    </lineage>
</organism>
<dbReference type="SMART" id="SM00342">
    <property type="entry name" value="HTH_ARAC"/>
    <property type="match status" value="1"/>
</dbReference>
<keyword evidence="4" id="KW-0804">Transcription</keyword>
<sequence length="290" mass="31615">MSMDDPAASTRAAPAQRPPLEVPVPQIGRVLAGSLTQDASYHVRRSRGTEDWLLLHTVAGGGLLRPADAAALRTQPGDGVLLRPGTVHDYGTDPAVGHWTLLFCHVHPPATWAALLDWPEIAPGIGRIQLGAEVDLRVQQHLRGAARSGRLAVGRPELFALNGIEAALLWYDTQNPRRQQLDDRVLRVLEHIDAHLAEELDVSTLARIAHLSPSRLSHLFTAQVGAAPGRYIEAQRMELAARLLEMTDDPIATLAARVGFRDPLYFSRRFRAQHGASPSAHRARQRGPGG</sequence>
<dbReference type="PROSITE" id="PS00041">
    <property type="entry name" value="HTH_ARAC_FAMILY_1"/>
    <property type="match status" value="1"/>
</dbReference>
<name>A0A921MWG9_9MICO</name>
<keyword evidence="1" id="KW-0805">Transcription regulation</keyword>
<dbReference type="InterPro" id="IPR009057">
    <property type="entry name" value="Homeodomain-like_sf"/>
</dbReference>
<evidence type="ECO:0000259" key="6">
    <source>
        <dbReference type="PROSITE" id="PS01124"/>
    </source>
</evidence>
<dbReference type="EMBL" id="DYUE01000169">
    <property type="protein sequence ID" value="HJG91534.1"/>
    <property type="molecule type" value="Genomic_DNA"/>
</dbReference>
<evidence type="ECO:0000256" key="3">
    <source>
        <dbReference type="ARBA" id="ARBA00023159"/>
    </source>
</evidence>
<dbReference type="InterPro" id="IPR018060">
    <property type="entry name" value="HTH_AraC"/>
</dbReference>
<feature type="domain" description="HTH araC/xylS-type" evidence="6">
    <location>
        <begin position="186"/>
        <end position="284"/>
    </location>
</feature>
<evidence type="ECO:0000256" key="5">
    <source>
        <dbReference type="SAM" id="MobiDB-lite"/>
    </source>
</evidence>
<dbReference type="SUPFAM" id="SSF46689">
    <property type="entry name" value="Homeodomain-like"/>
    <property type="match status" value="2"/>
</dbReference>
<dbReference type="InterPro" id="IPR018062">
    <property type="entry name" value="HTH_AraC-typ_CS"/>
</dbReference>
<evidence type="ECO:0000256" key="1">
    <source>
        <dbReference type="ARBA" id="ARBA00023015"/>
    </source>
</evidence>
<dbReference type="Gene3D" id="1.10.10.60">
    <property type="entry name" value="Homeodomain-like"/>
    <property type="match status" value="2"/>
</dbReference>
<accession>A0A921MWG9</accession>
<reference evidence="7" key="2">
    <citation type="submission" date="2021-09" db="EMBL/GenBank/DDBJ databases">
        <authorList>
            <person name="Gilroy R."/>
        </authorList>
    </citation>
    <scope>NUCLEOTIDE SEQUENCE</scope>
    <source>
        <strain evidence="7">ChiGjej5B5-22894</strain>
    </source>
</reference>
<dbReference type="SUPFAM" id="SSF51215">
    <property type="entry name" value="Regulatory protein AraC"/>
    <property type="match status" value="1"/>
</dbReference>
<dbReference type="Proteomes" id="UP000742460">
    <property type="component" value="Unassembled WGS sequence"/>
</dbReference>